<protein>
    <recommendedName>
        <fullName evidence="1">HTH araC/xylS-type domain-containing protein</fullName>
    </recommendedName>
</protein>
<keyword evidence="3" id="KW-1185">Reference proteome</keyword>
<evidence type="ECO:0000313" key="3">
    <source>
        <dbReference type="Proteomes" id="UP000693672"/>
    </source>
</evidence>
<dbReference type="GO" id="GO:0043565">
    <property type="term" value="F:sequence-specific DNA binding"/>
    <property type="evidence" value="ECO:0007669"/>
    <property type="project" value="InterPro"/>
</dbReference>
<sequence>MPTIPIDKRDEAYLSLDHLWLKFRAARLLQQEHFKPQLLYAHGLLVVKQGEGHMSLDLGLHRLSPDAVRFVAPGQTIGFSEEQGSKLEAYLFTFDLHWDEDLPQNRRMFPLQGEVAIKSDGTLHQLCESLCSCSRSEQALERYRGQMHFQELMSWIFHHTRQGGNQDSRAAMDRTRSYVESHYSESITIEQLARMAEISPKYYVSLFKKNIRQNSHRIFDRSPGQYGEAAYAAGRRTAKGCRIPDRVQ</sequence>
<dbReference type="EMBL" id="CAJVAS010000001">
    <property type="protein sequence ID" value="CAG7594755.1"/>
    <property type="molecule type" value="Genomic_DNA"/>
</dbReference>
<comment type="caution">
    <text evidence="2">The sequence shown here is derived from an EMBL/GenBank/DDBJ whole genome shotgun (WGS) entry which is preliminary data.</text>
</comment>
<gene>
    <name evidence="2" type="ORF">PAESOLCIP111_00009</name>
</gene>
<dbReference type="Proteomes" id="UP000693672">
    <property type="component" value="Unassembled WGS sequence"/>
</dbReference>
<evidence type="ECO:0000313" key="2">
    <source>
        <dbReference type="EMBL" id="CAG7594755.1"/>
    </source>
</evidence>
<dbReference type="AlphaFoldDB" id="A0A916JRF1"/>
<dbReference type="PROSITE" id="PS01124">
    <property type="entry name" value="HTH_ARAC_FAMILY_2"/>
    <property type="match status" value="1"/>
</dbReference>
<dbReference type="RefSeq" id="WP_246627224.1">
    <property type="nucleotide sequence ID" value="NZ_CAJVAS010000001.1"/>
</dbReference>
<proteinExistence type="predicted"/>
<evidence type="ECO:0000259" key="1">
    <source>
        <dbReference type="PROSITE" id="PS01124"/>
    </source>
</evidence>
<name>A0A916JRF1_9BACL</name>
<dbReference type="GO" id="GO:0003700">
    <property type="term" value="F:DNA-binding transcription factor activity"/>
    <property type="evidence" value="ECO:0007669"/>
    <property type="project" value="InterPro"/>
</dbReference>
<dbReference type="InterPro" id="IPR018060">
    <property type="entry name" value="HTH_AraC"/>
</dbReference>
<organism evidence="2 3">
    <name type="scientific">Paenibacillus solanacearum</name>
    <dbReference type="NCBI Taxonomy" id="2048548"/>
    <lineage>
        <taxon>Bacteria</taxon>
        <taxon>Bacillati</taxon>
        <taxon>Bacillota</taxon>
        <taxon>Bacilli</taxon>
        <taxon>Bacillales</taxon>
        <taxon>Paenibacillaceae</taxon>
        <taxon>Paenibacillus</taxon>
    </lineage>
</organism>
<reference evidence="2" key="1">
    <citation type="submission" date="2021-06" db="EMBL/GenBank/DDBJ databases">
        <authorList>
            <person name="Criscuolo A."/>
        </authorList>
    </citation>
    <scope>NUCLEOTIDE SEQUENCE</scope>
    <source>
        <strain evidence="2">CIP111600</strain>
    </source>
</reference>
<feature type="domain" description="HTH araC/xylS-type" evidence="1">
    <location>
        <begin position="173"/>
        <end position="209"/>
    </location>
</feature>
<accession>A0A916JRF1</accession>